<dbReference type="EMBL" id="JACJPW010000043">
    <property type="protein sequence ID" value="MBD2182813.1"/>
    <property type="molecule type" value="Genomic_DNA"/>
</dbReference>
<keyword evidence="2" id="KW-1185">Reference proteome</keyword>
<proteinExistence type="predicted"/>
<accession>A0A926ZH18</accession>
<reference evidence="1" key="1">
    <citation type="journal article" date="2015" name="ISME J.">
        <title>Draft Genome Sequence of Streptomyces incarnatus NRRL8089, which Produces the Nucleoside Antibiotic Sinefungin.</title>
        <authorList>
            <person name="Oshima K."/>
            <person name="Hattori M."/>
            <person name="Shimizu H."/>
            <person name="Fukuda K."/>
            <person name="Nemoto M."/>
            <person name="Inagaki K."/>
            <person name="Tamura T."/>
        </authorList>
    </citation>
    <scope>NUCLEOTIDE SEQUENCE</scope>
    <source>
        <strain evidence="1">FACHB-1375</strain>
    </source>
</reference>
<reference evidence="1" key="2">
    <citation type="submission" date="2020-08" db="EMBL/GenBank/DDBJ databases">
        <authorList>
            <person name="Chen M."/>
            <person name="Teng W."/>
            <person name="Zhao L."/>
            <person name="Hu C."/>
            <person name="Zhou Y."/>
            <person name="Han B."/>
            <person name="Song L."/>
            <person name="Shu W."/>
        </authorList>
    </citation>
    <scope>NUCLEOTIDE SEQUENCE</scope>
    <source>
        <strain evidence="1">FACHB-1375</strain>
    </source>
</reference>
<dbReference type="RefSeq" id="WP_190465908.1">
    <property type="nucleotide sequence ID" value="NZ_JACJPW010000043.1"/>
</dbReference>
<dbReference type="Proteomes" id="UP000641646">
    <property type="component" value="Unassembled WGS sequence"/>
</dbReference>
<sequence length="188" mass="21174">MTQSKSAIELNQILQEDADSVLAWLKSIESGHTSPPEGFNWLGLAEAASFNAIEGDRHYPNKPSIKWAEVAIKVYEQLAESANADARDSFMNSSMMLRAATIAKYGAIPSHPVLDLDQILRWFNDSLRMSDSEAATKAANWKKCQIEEIRELRQIKNRLRVISVLADTDKLILNPEIHSWLSLQQKLP</sequence>
<comment type="caution">
    <text evidence="1">The sequence shown here is derived from an EMBL/GenBank/DDBJ whole genome shotgun (WGS) entry which is preliminary data.</text>
</comment>
<name>A0A926ZH18_9CYAN</name>
<organism evidence="1 2">
    <name type="scientific">Aerosakkonema funiforme FACHB-1375</name>
    <dbReference type="NCBI Taxonomy" id="2949571"/>
    <lineage>
        <taxon>Bacteria</taxon>
        <taxon>Bacillati</taxon>
        <taxon>Cyanobacteriota</taxon>
        <taxon>Cyanophyceae</taxon>
        <taxon>Oscillatoriophycideae</taxon>
        <taxon>Aerosakkonematales</taxon>
        <taxon>Aerosakkonemataceae</taxon>
        <taxon>Aerosakkonema</taxon>
    </lineage>
</organism>
<protein>
    <submittedName>
        <fullName evidence="1">Uncharacterized protein</fullName>
    </submittedName>
</protein>
<dbReference type="AlphaFoldDB" id="A0A926ZH18"/>
<evidence type="ECO:0000313" key="2">
    <source>
        <dbReference type="Proteomes" id="UP000641646"/>
    </source>
</evidence>
<gene>
    <name evidence="1" type="ORF">H6G03_17375</name>
</gene>
<evidence type="ECO:0000313" key="1">
    <source>
        <dbReference type="EMBL" id="MBD2182813.1"/>
    </source>
</evidence>